<protein>
    <submittedName>
        <fullName evidence="10">Cation transporter</fullName>
    </submittedName>
</protein>
<comment type="subcellular location">
    <subcellularLocation>
        <location evidence="1">Membrane</location>
        <topology evidence="1">Multi-pass membrane protein</topology>
    </subcellularLocation>
</comment>
<evidence type="ECO:0000256" key="1">
    <source>
        <dbReference type="ARBA" id="ARBA00004141"/>
    </source>
</evidence>
<gene>
    <name evidence="10" type="ORF">IAA55_05070</name>
</gene>
<dbReference type="PANTHER" id="PTHR43840:SF15">
    <property type="entry name" value="MITOCHONDRIAL METAL TRANSPORTER 1-RELATED"/>
    <property type="match status" value="1"/>
</dbReference>
<reference evidence="10" key="1">
    <citation type="submission" date="2020-10" db="EMBL/GenBank/DDBJ databases">
        <authorList>
            <person name="Gilroy R."/>
        </authorList>
    </citation>
    <scope>NUCLEOTIDE SEQUENCE</scope>
    <source>
        <strain evidence="10">ChiSjej5B23-6657</strain>
    </source>
</reference>
<dbReference type="NCBIfam" id="TIGR01297">
    <property type="entry name" value="CDF"/>
    <property type="match status" value="1"/>
</dbReference>
<dbReference type="PANTHER" id="PTHR43840">
    <property type="entry name" value="MITOCHONDRIAL METAL TRANSPORTER 1-RELATED"/>
    <property type="match status" value="1"/>
</dbReference>
<proteinExistence type="inferred from homology"/>
<evidence type="ECO:0000256" key="6">
    <source>
        <dbReference type="ARBA" id="ARBA00023136"/>
    </source>
</evidence>
<keyword evidence="3" id="KW-0813">Transport</keyword>
<feature type="transmembrane region" description="Helical" evidence="7">
    <location>
        <begin position="162"/>
        <end position="187"/>
    </location>
</feature>
<accession>A0A9D1E9N0</accession>
<name>A0A9D1E9N0_9FIRM</name>
<feature type="domain" description="Cation efflux protein cytoplasmic" evidence="9">
    <location>
        <begin position="228"/>
        <end position="303"/>
    </location>
</feature>
<feature type="transmembrane region" description="Helical" evidence="7">
    <location>
        <begin position="24"/>
        <end position="43"/>
    </location>
</feature>
<evidence type="ECO:0000259" key="9">
    <source>
        <dbReference type="Pfam" id="PF16916"/>
    </source>
</evidence>
<keyword evidence="6 7" id="KW-0472">Membrane</keyword>
<dbReference type="InterPro" id="IPR058533">
    <property type="entry name" value="Cation_efflux_TM"/>
</dbReference>
<feature type="transmembrane region" description="Helical" evidence="7">
    <location>
        <begin position="95"/>
        <end position="112"/>
    </location>
</feature>
<evidence type="ECO:0000313" key="11">
    <source>
        <dbReference type="Proteomes" id="UP000823912"/>
    </source>
</evidence>
<organism evidence="10 11">
    <name type="scientific">Candidatus Pullilachnospira gallistercoris</name>
    <dbReference type="NCBI Taxonomy" id="2840911"/>
    <lineage>
        <taxon>Bacteria</taxon>
        <taxon>Bacillati</taxon>
        <taxon>Bacillota</taxon>
        <taxon>Clostridia</taxon>
        <taxon>Lachnospirales</taxon>
        <taxon>Lachnospiraceae</taxon>
        <taxon>Lachnospiraceae incertae sedis</taxon>
        <taxon>Candidatus Pullilachnospira</taxon>
    </lineage>
</organism>
<comment type="caution">
    <text evidence="10">The sequence shown here is derived from an EMBL/GenBank/DDBJ whole genome shotgun (WGS) entry which is preliminary data.</text>
</comment>
<evidence type="ECO:0000313" key="10">
    <source>
        <dbReference type="EMBL" id="HIR70634.1"/>
    </source>
</evidence>
<feature type="transmembrane region" description="Helical" evidence="7">
    <location>
        <begin position="132"/>
        <end position="150"/>
    </location>
</feature>
<dbReference type="Pfam" id="PF16916">
    <property type="entry name" value="ZT_dimer"/>
    <property type="match status" value="1"/>
</dbReference>
<dbReference type="Gene3D" id="1.20.1510.10">
    <property type="entry name" value="Cation efflux protein transmembrane domain"/>
    <property type="match status" value="1"/>
</dbReference>
<comment type="similarity">
    <text evidence="2">Belongs to the cation diffusion facilitator (CDF) transporter (TC 2.A.4) family.</text>
</comment>
<dbReference type="EMBL" id="DVHM01000082">
    <property type="protein sequence ID" value="HIR70634.1"/>
    <property type="molecule type" value="Genomic_DNA"/>
</dbReference>
<dbReference type="SUPFAM" id="SSF160240">
    <property type="entry name" value="Cation efflux protein cytoplasmic domain-like"/>
    <property type="match status" value="1"/>
</dbReference>
<evidence type="ECO:0000256" key="7">
    <source>
        <dbReference type="SAM" id="Phobius"/>
    </source>
</evidence>
<dbReference type="Gene3D" id="3.30.70.1350">
    <property type="entry name" value="Cation efflux protein, cytoplasmic domain"/>
    <property type="match status" value="1"/>
</dbReference>
<dbReference type="InterPro" id="IPR027469">
    <property type="entry name" value="Cation_efflux_TMD_sf"/>
</dbReference>
<feature type="domain" description="Cation efflux protein transmembrane" evidence="8">
    <location>
        <begin position="32"/>
        <end position="223"/>
    </location>
</feature>
<feature type="transmembrane region" description="Helical" evidence="7">
    <location>
        <begin position="193"/>
        <end position="212"/>
    </location>
</feature>
<dbReference type="GO" id="GO:0008324">
    <property type="term" value="F:monoatomic cation transmembrane transporter activity"/>
    <property type="evidence" value="ECO:0007669"/>
    <property type="project" value="InterPro"/>
</dbReference>
<sequence length="389" mass="42523">MISLLSKLFIKNYQNYEAPKVRQAYGMLCGSVGICLNILLFIGKWLAGVLSGSIAITADAFNNLSDAGSSVITLVGFKLSGQKPDPEHPFGHGRMEYISGLLVSVAILIMGFELIKSSVEKIISPEPIDSSPVVYGILAASILVKLYMGFYNRAVGKKISSAAMGATAMDSISDTVSTALVLLATFISQKTGLILDGWFGVLVGVFIFVSGVRSMKETVDPLLGQAPGKELVDQIRKIVTSSPNVYGMHDLIVHDYGPGRRMISLHAEIPADGDLMAIHDEIDNIEAKLRDELHCSATIHMDPIVTNDAETNEMRSRVAHLAKEIDPKLSIHDFRMVKGDTHTNLIFDVAVPYECHLTDVEVSNEMKEKVKNIPGHQYFAVMQIDRVYV</sequence>
<evidence type="ECO:0000256" key="4">
    <source>
        <dbReference type="ARBA" id="ARBA00022692"/>
    </source>
</evidence>
<dbReference type="InterPro" id="IPR050291">
    <property type="entry name" value="CDF_Transporter"/>
</dbReference>
<keyword evidence="5 7" id="KW-1133">Transmembrane helix</keyword>
<dbReference type="InterPro" id="IPR002524">
    <property type="entry name" value="Cation_efflux"/>
</dbReference>
<dbReference type="SUPFAM" id="SSF161111">
    <property type="entry name" value="Cation efflux protein transmembrane domain-like"/>
    <property type="match status" value="1"/>
</dbReference>
<dbReference type="GO" id="GO:0016020">
    <property type="term" value="C:membrane"/>
    <property type="evidence" value="ECO:0007669"/>
    <property type="project" value="UniProtKB-SubCell"/>
</dbReference>
<keyword evidence="4 7" id="KW-0812">Transmembrane</keyword>
<evidence type="ECO:0000256" key="5">
    <source>
        <dbReference type="ARBA" id="ARBA00022989"/>
    </source>
</evidence>
<dbReference type="InterPro" id="IPR036837">
    <property type="entry name" value="Cation_efflux_CTD_sf"/>
</dbReference>
<dbReference type="InterPro" id="IPR027470">
    <property type="entry name" value="Cation_efflux_CTD"/>
</dbReference>
<evidence type="ECO:0000259" key="8">
    <source>
        <dbReference type="Pfam" id="PF01545"/>
    </source>
</evidence>
<dbReference type="FunFam" id="1.20.1510.10:FF:000006">
    <property type="entry name" value="Divalent cation efflux transporter"/>
    <property type="match status" value="1"/>
</dbReference>
<dbReference type="Proteomes" id="UP000823912">
    <property type="component" value="Unassembled WGS sequence"/>
</dbReference>
<evidence type="ECO:0000256" key="3">
    <source>
        <dbReference type="ARBA" id="ARBA00022448"/>
    </source>
</evidence>
<dbReference type="Pfam" id="PF01545">
    <property type="entry name" value="Cation_efflux"/>
    <property type="match status" value="1"/>
</dbReference>
<evidence type="ECO:0000256" key="2">
    <source>
        <dbReference type="ARBA" id="ARBA00008114"/>
    </source>
</evidence>
<reference evidence="10" key="2">
    <citation type="journal article" date="2021" name="PeerJ">
        <title>Extensive microbial diversity within the chicken gut microbiome revealed by metagenomics and culture.</title>
        <authorList>
            <person name="Gilroy R."/>
            <person name="Ravi A."/>
            <person name="Getino M."/>
            <person name="Pursley I."/>
            <person name="Horton D.L."/>
            <person name="Alikhan N.F."/>
            <person name="Baker D."/>
            <person name="Gharbi K."/>
            <person name="Hall N."/>
            <person name="Watson M."/>
            <person name="Adriaenssens E.M."/>
            <person name="Foster-Nyarko E."/>
            <person name="Jarju S."/>
            <person name="Secka A."/>
            <person name="Antonio M."/>
            <person name="Oren A."/>
            <person name="Chaudhuri R.R."/>
            <person name="La Ragione R."/>
            <person name="Hildebrand F."/>
            <person name="Pallen M.J."/>
        </authorList>
    </citation>
    <scope>NUCLEOTIDE SEQUENCE</scope>
    <source>
        <strain evidence="10">ChiSjej5B23-6657</strain>
    </source>
</reference>
<dbReference type="AlphaFoldDB" id="A0A9D1E9N0"/>